<reference evidence="1" key="1">
    <citation type="submission" date="2023-02" db="EMBL/GenBank/DDBJ databases">
        <title>Description of Roseinatronobacter alkalisoli sp. nov., an alkaliphilic bacerium isolated from soda soil.</title>
        <authorList>
            <person name="Wei W."/>
        </authorList>
    </citation>
    <scope>NUCLEOTIDE SEQUENCE</scope>
    <source>
        <strain evidence="1">HJB301</strain>
    </source>
</reference>
<dbReference type="InterPro" id="IPR010642">
    <property type="entry name" value="Invasion_prot_B"/>
</dbReference>
<dbReference type="EMBL" id="JAQZSM010000028">
    <property type="protein sequence ID" value="MDD7973256.1"/>
    <property type="molecule type" value="Genomic_DNA"/>
</dbReference>
<dbReference type="Gene3D" id="2.60.40.1880">
    <property type="entry name" value="Invasion associated locus B (IalB) protein"/>
    <property type="match status" value="1"/>
</dbReference>
<sequence length="133" mass="14771">MQCTEVSGTIICTMLQDVRAQGQAERLISARVDLLADDTPRLTLILPLGLDLDAGLELYPGTSQEMIATVSPSVCQQSECYAFLSLIPDFLQVVRERIALRIRMTPFNAQATEVPLSLRGFFDALERLNNLKE</sequence>
<comment type="caution">
    <text evidence="1">The sequence shown here is derived from an EMBL/GenBank/DDBJ whole genome shotgun (WGS) entry which is preliminary data.</text>
</comment>
<name>A0ABT5TDQ7_9RHOB</name>
<evidence type="ECO:0000313" key="1">
    <source>
        <dbReference type="EMBL" id="MDD7973256.1"/>
    </source>
</evidence>
<dbReference type="Proteomes" id="UP001431784">
    <property type="component" value="Unassembled WGS sequence"/>
</dbReference>
<dbReference type="RefSeq" id="WP_274353927.1">
    <property type="nucleotide sequence ID" value="NZ_JAQZSM010000028.1"/>
</dbReference>
<accession>A0ABT5TDQ7</accession>
<proteinExistence type="predicted"/>
<evidence type="ECO:0000313" key="2">
    <source>
        <dbReference type="Proteomes" id="UP001431784"/>
    </source>
</evidence>
<gene>
    <name evidence="1" type="ORF">PUT78_19425</name>
</gene>
<dbReference type="Pfam" id="PF06776">
    <property type="entry name" value="IalB"/>
    <property type="match status" value="1"/>
</dbReference>
<organism evidence="1 2">
    <name type="scientific">Roseinatronobacter alkalisoli</name>
    <dbReference type="NCBI Taxonomy" id="3028235"/>
    <lineage>
        <taxon>Bacteria</taxon>
        <taxon>Pseudomonadati</taxon>
        <taxon>Pseudomonadota</taxon>
        <taxon>Alphaproteobacteria</taxon>
        <taxon>Rhodobacterales</taxon>
        <taxon>Paracoccaceae</taxon>
        <taxon>Roseinatronobacter</taxon>
    </lineage>
</organism>
<protein>
    <submittedName>
        <fullName evidence="1">Invasion associated locus B family protein</fullName>
    </submittedName>
</protein>
<keyword evidence="2" id="KW-1185">Reference proteome</keyword>
<dbReference type="InterPro" id="IPR038696">
    <property type="entry name" value="IalB_sf"/>
</dbReference>